<evidence type="ECO:0000256" key="5">
    <source>
        <dbReference type="ARBA" id="ARBA00023180"/>
    </source>
</evidence>
<dbReference type="OMA" id="RWANCES"/>
<feature type="domain" description="Chitin-binding type-2" evidence="8">
    <location>
        <begin position="25"/>
        <end position="83"/>
    </location>
</feature>
<dbReference type="PROSITE" id="PS50940">
    <property type="entry name" value="CHIT_BIND_II"/>
    <property type="match status" value="4"/>
</dbReference>
<protein>
    <submittedName>
        <fullName evidence="9">CSON015611 protein</fullName>
    </submittedName>
</protein>
<feature type="chain" id="PRO_5016286662" evidence="7">
    <location>
        <begin position="22"/>
        <end position="476"/>
    </location>
</feature>
<feature type="domain" description="Chitin-binding type-2" evidence="8">
    <location>
        <begin position="351"/>
        <end position="412"/>
    </location>
</feature>
<feature type="domain" description="Chitin-binding type-2" evidence="8">
    <location>
        <begin position="122"/>
        <end position="180"/>
    </location>
</feature>
<dbReference type="PANTHER" id="PTHR23301:SF0">
    <property type="entry name" value="CHITIN-BINDING TYPE-2 DOMAIN-CONTAINING PROTEIN-RELATED"/>
    <property type="match status" value="1"/>
</dbReference>
<organism evidence="9">
    <name type="scientific">Culicoides sonorensis</name>
    <name type="common">Biting midge</name>
    <dbReference type="NCBI Taxonomy" id="179676"/>
    <lineage>
        <taxon>Eukaryota</taxon>
        <taxon>Metazoa</taxon>
        <taxon>Ecdysozoa</taxon>
        <taxon>Arthropoda</taxon>
        <taxon>Hexapoda</taxon>
        <taxon>Insecta</taxon>
        <taxon>Pterygota</taxon>
        <taxon>Neoptera</taxon>
        <taxon>Endopterygota</taxon>
        <taxon>Diptera</taxon>
        <taxon>Nematocera</taxon>
        <taxon>Chironomoidea</taxon>
        <taxon>Ceratopogonidae</taxon>
        <taxon>Ceratopogoninae</taxon>
        <taxon>Culicoides</taxon>
        <taxon>Monoculicoides</taxon>
    </lineage>
</organism>
<reference evidence="9" key="1">
    <citation type="submission" date="2018-07" db="EMBL/GenBank/DDBJ databases">
        <authorList>
            <person name="Quirk P.G."/>
            <person name="Krulwich T.A."/>
        </authorList>
    </citation>
    <scope>NUCLEOTIDE SEQUENCE</scope>
</reference>
<keyword evidence="5" id="KW-0325">Glycoprotein</keyword>
<dbReference type="PANTHER" id="PTHR23301">
    <property type="entry name" value="CHITIN BINDING PERITROPHIN-A"/>
    <property type="match status" value="1"/>
</dbReference>
<dbReference type="Pfam" id="PF01607">
    <property type="entry name" value="CBM_14"/>
    <property type="match status" value="3"/>
</dbReference>
<evidence type="ECO:0000256" key="7">
    <source>
        <dbReference type="SAM" id="SignalP"/>
    </source>
</evidence>
<dbReference type="AlphaFoldDB" id="A0A336LT00"/>
<dbReference type="GO" id="GO:0005576">
    <property type="term" value="C:extracellular region"/>
    <property type="evidence" value="ECO:0007669"/>
    <property type="project" value="InterPro"/>
</dbReference>
<evidence type="ECO:0000256" key="4">
    <source>
        <dbReference type="ARBA" id="ARBA00023157"/>
    </source>
</evidence>
<dbReference type="GO" id="GO:0008061">
    <property type="term" value="F:chitin binding"/>
    <property type="evidence" value="ECO:0007669"/>
    <property type="project" value="UniProtKB-KW"/>
</dbReference>
<dbReference type="VEuPathDB" id="VectorBase:CSON015611"/>
<dbReference type="InterPro" id="IPR036508">
    <property type="entry name" value="Chitin-bd_dom_sf"/>
</dbReference>
<evidence type="ECO:0000256" key="6">
    <source>
        <dbReference type="SAM" id="MobiDB-lite"/>
    </source>
</evidence>
<evidence type="ECO:0000256" key="1">
    <source>
        <dbReference type="ARBA" id="ARBA00022669"/>
    </source>
</evidence>
<feature type="domain" description="Chitin-binding type-2" evidence="8">
    <location>
        <begin position="421"/>
        <end position="476"/>
    </location>
</feature>
<dbReference type="InterPro" id="IPR051940">
    <property type="entry name" value="Chitin_bind-dev_reg"/>
</dbReference>
<keyword evidence="2 7" id="KW-0732">Signal</keyword>
<evidence type="ECO:0000256" key="3">
    <source>
        <dbReference type="ARBA" id="ARBA00022737"/>
    </source>
</evidence>
<dbReference type="EMBL" id="UFQT01000099">
    <property type="protein sequence ID" value="SSX19853.1"/>
    <property type="molecule type" value="Genomic_DNA"/>
</dbReference>
<feature type="region of interest" description="Disordered" evidence="6">
    <location>
        <begin position="184"/>
        <end position="331"/>
    </location>
</feature>
<evidence type="ECO:0000313" key="9">
    <source>
        <dbReference type="EMBL" id="SSX19853.1"/>
    </source>
</evidence>
<name>A0A336LT00_CULSO</name>
<keyword evidence="3" id="KW-0677">Repeat</keyword>
<dbReference type="InterPro" id="IPR002557">
    <property type="entry name" value="Chitin-bd_dom"/>
</dbReference>
<evidence type="ECO:0000256" key="2">
    <source>
        <dbReference type="ARBA" id="ARBA00022729"/>
    </source>
</evidence>
<dbReference type="SMART" id="SM00494">
    <property type="entry name" value="ChtBD2"/>
    <property type="match status" value="4"/>
</dbReference>
<evidence type="ECO:0000259" key="8">
    <source>
        <dbReference type="PROSITE" id="PS50940"/>
    </source>
</evidence>
<sequence length="476" mass="51589">MRVYVIRVLFFVVSFSIGTNAGEWDFLCEGIEAYTQIPNPYDCKKYFQCMENGEAIPGNCPPGLAFDINLEICFPENLVDCSHISSTILSTEGTTTTIESSTETSSSDLSTTEPTGPGGEWDYLCKDVTPNTVVHHPYDCQKFFQCGNNGEAIPGQCQAGQAFDKDIGFCLPESMVDCSHIMSSTVGSSTSPETTTAVSTSEESSTVTEESTTEATTTVTSTESSTIETTPETTTTETPTETTTEEITTVSSTESSTSETTTETIPETTMTPEPTTESTTTELSSSSSSVSETSSTTTEEITTTSEEISSSTTTTTPEEISSSTTTNALTSTITYPTGFPISPGPEIPEPGVQCPPLSDTENKPVFLASKINCSKYYLCYLGLPVALECQENTHFNRFENNCDDPFYAHCQAANWTDPNPFPECPRRGRVNLPRVSNCEYFVSCNEGVGSLQKCPFYHGWDLRTQSCQLRNVALCA</sequence>
<accession>A0A336LT00</accession>
<feature type="region of interest" description="Disordered" evidence="6">
    <location>
        <begin position="93"/>
        <end position="115"/>
    </location>
</feature>
<dbReference type="Gene3D" id="2.170.140.10">
    <property type="entry name" value="Chitin binding domain"/>
    <property type="match status" value="3"/>
</dbReference>
<keyword evidence="4" id="KW-1015">Disulfide bond</keyword>
<proteinExistence type="predicted"/>
<gene>
    <name evidence="9" type="primary">CSON015611</name>
</gene>
<feature type="compositionally biased region" description="Low complexity" evidence="6">
    <location>
        <begin position="188"/>
        <end position="331"/>
    </location>
</feature>
<feature type="signal peptide" evidence="7">
    <location>
        <begin position="1"/>
        <end position="21"/>
    </location>
</feature>
<dbReference type="SUPFAM" id="SSF57625">
    <property type="entry name" value="Invertebrate chitin-binding proteins"/>
    <property type="match status" value="4"/>
</dbReference>
<keyword evidence="1" id="KW-0147">Chitin-binding</keyword>